<keyword evidence="1" id="KW-0472">Membrane</keyword>
<evidence type="ECO:0000256" key="1">
    <source>
        <dbReference type="SAM" id="Phobius"/>
    </source>
</evidence>
<keyword evidence="1" id="KW-0812">Transmembrane</keyword>
<gene>
    <name evidence="2" type="ORF">GCM10017083_33120</name>
</gene>
<feature type="transmembrane region" description="Helical" evidence="1">
    <location>
        <begin position="87"/>
        <end position="106"/>
    </location>
</feature>
<dbReference type="RefSeq" id="WP_189991592.1">
    <property type="nucleotide sequence ID" value="NZ_BMZS01000007.1"/>
</dbReference>
<feature type="transmembrane region" description="Helical" evidence="1">
    <location>
        <begin position="21"/>
        <end position="46"/>
    </location>
</feature>
<protein>
    <submittedName>
        <fullName evidence="2">Uncharacterized protein</fullName>
    </submittedName>
</protein>
<proteinExistence type="predicted"/>
<reference evidence="2" key="1">
    <citation type="journal article" date="2014" name="Int. J. Syst. Evol. Microbiol.">
        <title>Complete genome sequence of Corynebacterium casei LMG S-19264T (=DSM 44701T), isolated from a smear-ripened cheese.</title>
        <authorList>
            <consortium name="US DOE Joint Genome Institute (JGI-PGF)"/>
            <person name="Walter F."/>
            <person name="Albersmeier A."/>
            <person name="Kalinowski J."/>
            <person name="Ruckert C."/>
        </authorList>
    </citation>
    <scope>NUCLEOTIDE SEQUENCE</scope>
    <source>
        <strain evidence="2">KCTC 42651</strain>
    </source>
</reference>
<dbReference type="EMBL" id="BMZS01000007">
    <property type="protein sequence ID" value="GHD54815.1"/>
    <property type="molecule type" value="Genomic_DNA"/>
</dbReference>
<accession>A0A918XTK2</accession>
<keyword evidence="1" id="KW-1133">Transmembrane helix</keyword>
<reference evidence="2" key="2">
    <citation type="submission" date="2020-09" db="EMBL/GenBank/DDBJ databases">
        <authorList>
            <person name="Sun Q."/>
            <person name="Kim S."/>
        </authorList>
    </citation>
    <scope>NUCLEOTIDE SEQUENCE</scope>
    <source>
        <strain evidence="2">KCTC 42651</strain>
    </source>
</reference>
<evidence type="ECO:0000313" key="2">
    <source>
        <dbReference type="EMBL" id="GHD54815.1"/>
    </source>
</evidence>
<name>A0A918XTK2_9PROT</name>
<organism evidence="2 3">
    <name type="scientific">Thalassobaculum fulvum</name>
    <dbReference type="NCBI Taxonomy" id="1633335"/>
    <lineage>
        <taxon>Bacteria</taxon>
        <taxon>Pseudomonadati</taxon>
        <taxon>Pseudomonadota</taxon>
        <taxon>Alphaproteobacteria</taxon>
        <taxon>Rhodospirillales</taxon>
        <taxon>Thalassobaculaceae</taxon>
        <taxon>Thalassobaculum</taxon>
    </lineage>
</organism>
<sequence length="157" mass="16360">MAGGEVEAGNAPPLRWWRWPLAYVVTVLAAPCLALGGIPLVISIVSKNLLPFLALALGVFGAPTMAGVTLFAVLYWPLRRVLSSRQLYLLGAAIGLTVTLGAMLLAGRVPIFEKSGLFVIFALCGASSGAIGSAIFASIVGRPDGAGRGREQADWHC</sequence>
<keyword evidence="3" id="KW-1185">Reference proteome</keyword>
<dbReference type="AlphaFoldDB" id="A0A918XTK2"/>
<evidence type="ECO:0000313" key="3">
    <source>
        <dbReference type="Proteomes" id="UP000630353"/>
    </source>
</evidence>
<feature type="transmembrane region" description="Helical" evidence="1">
    <location>
        <begin position="52"/>
        <end position="75"/>
    </location>
</feature>
<dbReference type="Proteomes" id="UP000630353">
    <property type="component" value="Unassembled WGS sequence"/>
</dbReference>
<comment type="caution">
    <text evidence="2">The sequence shown here is derived from an EMBL/GenBank/DDBJ whole genome shotgun (WGS) entry which is preliminary data.</text>
</comment>
<feature type="transmembrane region" description="Helical" evidence="1">
    <location>
        <begin position="118"/>
        <end position="140"/>
    </location>
</feature>